<accession>A0A4R5WUN1</accession>
<dbReference type="PANTHER" id="PTHR24320">
    <property type="entry name" value="RETINOL DEHYDROGENASE"/>
    <property type="match status" value="1"/>
</dbReference>
<dbReference type="Pfam" id="PF00106">
    <property type="entry name" value="adh_short"/>
    <property type="match status" value="1"/>
</dbReference>
<dbReference type="PRINTS" id="PR00081">
    <property type="entry name" value="GDHRDH"/>
</dbReference>
<dbReference type="GO" id="GO:0016491">
    <property type="term" value="F:oxidoreductase activity"/>
    <property type="evidence" value="ECO:0007669"/>
    <property type="project" value="UniProtKB-KW"/>
</dbReference>
<comment type="similarity">
    <text evidence="1">Belongs to the short-chain dehydrogenases/reductases (SDR) family.</text>
</comment>
<dbReference type="AlphaFoldDB" id="A0A4R5WUN1"/>
<name>A0A4R5WUN1_9MYCO</name>
<dbReference type="Proteomes" id="UP001229081">
    <property type="component" value="Unassembled WGS sequence"/>
</dbReference>
<protein>
    <submittedName>
        <fullName evidence="3">SDR family NAD(P)-dependent oxidoreductase</fullName>
    </submittedName>
</protein>
<keyword evidence="2" id="KW-0560">Oxidoreductase</keyword>
<evidence type="ECO:0000256" key="1">
    <source>
        <dbReference type="ARBA" id="ARBA00006484"/>
    </source>
</evidence>
<dbReference type="PANTHER" id="PTHR24320:SF148">
    <property type="entry name" value="NAD(P)-BINDING ROSSMANN-FOLD SUPERFAMILY PROTEIN"/>
    <property type="match status" value="1"/>
</dbReference>
<comment type="caution">
    <text evidence="3">The sequence shown here is derived from an EMBL/GenBank/DDBJ whole genome shotgun (WGS) entry which is preliminary data.</text>
</comment>
<proteinExistence type="inferred from homology"/>
<dbReference type="EMBL" id="JAUFSA010000001">
    <property type="protein sequence ID" value="MDP7734149.1"/>
    <property type="molecule type" value="Genomic_DNA"/>
</dbReference>
<dbReference type="InterPro" id="IPR036291">
    <property type="entry name" value="NAD(P)-bd_dom_sf"/>
</dbReference>
<evidence type="ECO:0000313" key="4">
    <source>
        <dbReference type="Proteomes" id="UP001229081"/>
    </source>
</evidence>
<organism evidence="3 4">
    <name type="scientific">Mycobacterium paragordonae</name>
    <dbReference type="NCBI Taxonomy" id="1389713"/>
    <lineage>
        <taxon>Bacteria</taxon>
        <taxon>Bacillati</taxon>
        <taxon>Actinomycetota</taxon>
        <taxon>Actinomycetes</taxon>
        <taxon>Mycobacteriales</taxon>
        <taxon>Mycobacteriaceae</taxon>
        <taxon>Mycobacterium</taxon>
    </lineage>
</organism>
<evidence type="ECO:0000313" key="3">
    <source>
        <dbReference type="EMBL" id="MDP7734149.1"/>
    </source>
</evidence>
<gene>
    <name evidence="3" type="ORF">QXL92_05225</name>
</gene>
<dbReference type="SUPFAM" id="SSF51735">
    <property type="entry name" value="NAD(P)-binding Rossmann-fold domains"/>
    <property type="match status" value="1"/>
</dbReference>
<dbReference type="InterPro" id="IPR002347">
    <property type="entry name" value="SDR_fam"/>
</dbReference>
<dbReference type="RefSeq" id="WP_133435030.1">
    <property type="nucleotide sequence ID" value="NZ_JAUFSA010000001.1"/>
</dbReference>
<evidence type="ECO:0000256" key="2">
    <source>
        <dbReference type="ARBA" id="ARBA00023002"/>
    </source>
</evidence>
<reference evidence="3" key="1">
    <citation type="submission" date="2023-06" db="EMBL/GenBank/DDBJ databases">
        <title>Identification of two novel mycobacterium reveal diversities and complexities of Mycobacterium gordonae clade.</title>
        <authorList>
            <person name="Matsumoto Y."/>
            <person name="Nakamura S."/>
            <person name="Motooka D."/>
            <person name="Fukushima K."/>
        </authorList>
    </citation>
    <scope>NUCLEOTIDE SEQUENCE</scope>
    <source>
        <strain evidence="3">TY812</strain>
    </source>
</reference>
<sequence length="271" mass="29144">MKIIITGANSGVGRATAAQLSAAGHDVTIACRNTVKGKEAATEMAGHVEVRKLDLADLSSVNSFCETVDEFDVLVNNAGVFALPLTRTADGFEAHMGTNHLGHFALTCQLAERIRDRVVVVTSGTSALTRLRTDDLNWHTRRYNKWAAYAQSKLANALFAQELVRRGHKAIAVDPGFVDSGITKGMDGALGWIYDVFSNKIAQTPEQGARTTVRAVTEDLPAGTYLAPSGFLHLWGQPKVSVPQKKVADEAAAARLWQISAELTGCNWPGD</sequence>
<dbReference type="Gene3D" id="3.40.50.720">
    <property type="entry name" value="NAD(P)-binding Rossmann-like Domain"/>
    <property type="match status" value="1"/>
</dbReference>